<gene>
    <name evidence="1" type="ORF">MgSA37_04123</name>
</gene>
<dbReference type="Proteomes" id="UP000218263">
    <property type="component" value="Chromosome"/>
</dbReference>
<dbReference type="OrthoDB" id="797125at2"/>
<dbReference type="RefSeq" id="WP_096354438.1">
    <property type="nucleotide sequence ID" value="NZ_AP017313.1"/>
</dbReference>
<dbReference type="AlphaFoldDB" id="A0A120MYW1"/>
<evidence type="ECO:0000313" key="2">
    <source>
        <dbReference type="Proteomes" id="UP000218263"/>
    </source>
</evidence>
<reference evidence="1 2" key="1">
    <citation type="submission" date="2015-12" db="EMBL/GenBank/DDBJ databases">
        <title>Genome sequence of Mucilaginibacter gotjawali.</title>
        <authorList>
            <person name="Lee J.S."/>
            <person name="Lee K.C."/>
            <person name="Kim K.K."/>
            <person name="Lee B.W."/>
        </authorList>
    </citation>
    <scope>NUCLEOTIDE SEQUENCE [LARGE SCALE GENOMIC DNA]</scope>
    <source>
        <strain evidence="1 2">SA3-7</strain>
    </source>
</reference>
<keyword evidence="2" id="KW-1185">Reference proteome</keyword>
<name>A0A120MYW1_9SPHI</name>
<protein>
    <submittedName>
        <fullName evidence="1">Uncharacterized protein</fullName>
    </submittedName>
</protein>
<evidence type="ECO:0000313" key="1">
    <source>
        <dbReference type="EMBL" id="BAU55931.1"/>
    </source>
</evidence>
<organism evidence="1 2">
    <name type="scientific">Mucilaginibacter gotjawali</name>
    <dbReference type="NCBI Taxonomy" id="1550579"/>
    <lineage>
        <taxon>Bacteria</taxon>
        <taxon>Pseudomonadati</taxon>
        <taxon>Bacteroidota</taxon>
        <taxon>Sphingobacteriia</taxon>
        <taxon>Sphingobacteriales</taxon>
        <taxon>Sphingobacteriaceae</taxon>
        <taxon>Mucilaginibacter</taxon>
    </lineage>
</organism>
<accession>A0A120MYW1</accession>
<dbReference type="EMBL" id="AP017313">
    <property type="protein sequence ID" value="BAU55931.1"/>
    <property type="molecule type" value="Genomic_DNA"/>
</dbReference>
<dbReference type="KEGG" id="mgot:MgSA37_04123"/>
<sequence length="262" mass="27428">MKTKLLSAIILLSGVAVLFNACKKSESAKPATVTTATTKQTAGAQIALNLYHSLTGQFGGINVYNGISTPSVPNSTSTVKVNSTNYACGFYINNGISYNTNIGDTIKSSTTGGLSFYYVCNNGSAIGYTAQDTLTTVGTAPGYSFIDGLSQNYKVTGLNPNNSLVTVDGLIQATIVLDRGAKGGKSLTYNSFTLSGLQVHLDQTPPDITSGKAVFVATGLSGTTAYALYGTLTFLGNHMAKVDYYDSIYYVNLLTGKISTTI</sequence>
<proteinExistence type="predicted"/>